<gene>
    <name evidence="2" type="primary">LOC114075979</name>
</gene>
<dbReference type="RefSeq" id="XP_027769956.1">
    <property type="nucleotide sequence ID" value="XM_027914155.1"/>
</dbReference>
<dbReference type="PANTHER" id="PTHR48475:SF1">
    <property type="entry name" value="RNASE H TYPE-1 DOMAIN-CONTAINING PROTEIN"/>
    <property type="match status" value="1"/>
</dbReference>
<dbReference type="InterPro" id="IPR036397">
    <property type="entry name" value="RNaseH_sf"/>
</dbReference>
<organism evidence="1 2">
    <name type="scientific">Solanum pennellii</name>
    <name type="common">Tomato</name>
    <name type="synonym">Lycopersicon pennellii</name>
    <dbReference type="NCBI Taxonomy" id="28526"/>
    <lineage>
        <taxon>Eukaryota</taxon>
        <taxon>Viridiplantae</taxon>
        <taxon>Streptophyta</taxon>
        <taxon>Embryophyta</taxon>
        <taxon>Tracheophyta</taxon>
        <taxon>Spermatophyta</taxon>
        <taxon>Magnoliopsida</taxon>
        <taxon>eudicotyledons</taxon>
        <taxon>Gunneridae</taxon>
        <taxon>Pentapetalae</taxon>
        <taxon>asterids</taxon>
        <taxon>lamiids</taxon>
        <taxon>Solanales</taxon>
        <taxon>Solanaceae</taxon>
        <taxon>Solanoideae</taxon>
        <taxon>Solaneae</taxon>
        <taxon>Solanum</taxon>
        <taxon>Solanum subgen. Lycopersicon</taxon>
    </lineage>
</organism>
<name>A0ABM1V2I8_SOLPN</name>
<reference evidence="1" key="1">
    <citation type="journal article" date="2014" name="Nat. Genet.">
        <title>The genome of the stress-tolerant wild tomato species Solanum pennellii.</title>
        <authorList>
            <person name="Bolger A."/>
            <person name="Scossa F."/>
            <person name="Bolger M.E."/>
            <person name="Lanz C."/>
            <person name="Maumus F."/>
            <person name="Tohge T."/>
            <person name="Quesneville H."/>
            <person name="Alseekh S."/>
            <person name="Sorensen I."/>
            <person name="Lichtenstein G."/>
            <person name="Fich E.A."/>
            <person name="Conte M."/>
            <person name="Keller H."/>
            <person name="Schneeberger K."/>
            <person name="Schwacke R."/>
            <person name="Ofner I."/>
            <person name="Vrebalov J."/>
            <person name="Xu Y."/>
            <person name="Osorio S."/>
            <person name="Aflitos S.A."/>
            <person name="Schijlen E."/>
            <person name="Jimenez-Gomez J.M."/>
            <person name="Ryngajllo M."/>
            <person name="Kimura S."/>
            <person name="Kumar R."/>
            <person name="Koenig D."/>
            <person name="Headland L.R."/>
            <person name="Maloof J.N."/>
            <person name="Sinha N."/>
            <person name="van Ham R.C."/>
            <person name="Lankhorst R.K."/>
            <person name="Mao L."/>
            <person name="Vogel A."/>
            <person name="Arsova B."/>
            <person name="Panstruga R."/>
            <person name="Fei Z."/>
            <person name="Rose J.K."/>
            <person name="Zamir D."/>
            <person name="Carrari F."/>
            <person name="Giovannoni J.J."/>
            <person name="Weigel D."/>
            <person name="Usadel B."/>
            <person name="Fernie A.R."/>
        </authorList>
    </citation>
    <scope>NUCLEOTIDE SEQUENCE [LARGE SCALE GENOMIC DNA]</scope>
    <source>
        <strain evidence="1">cv. LA0716</strain>
    </source>
</reference>
<dbReference type="PANTHER" id="PTHR48475">
    <property type="entry name" value="RIBONUCLEASE H"/>
    <property type="match status" value="1"/>
</dbReference>
<protein>
    <submittedName>
        <fullName evidence="2">Uncharacterized protein LOC114075979</fullName>
    </submittedName>
</protein>
<proteinExistence type="predicted"/>
<dbReference type="InterPro" id="IPR012337">
    <property type="entry name" value="RNaseH-like_sf"/>
</dbReference>
<dbReference type="Gene3D" id="3.30.420.10">
    <property type="entry name" value="Ribonuclease H-like superfamily/Ribonuclease H"/>
    <property type="match status" value="1"/>
</dbReference>
<evidence type="ECO:0000313" key="1">
    <source>
        <dbReference type="Proteomes" id="UP000694930"/>
    </source>
</evidence>
<sequence length="208" mass="23841">MDPLKYTIQKAMPTGKLAKWQMLLSEFDIVSVTQRTYEPLKTYFRDEDVLIIGESISELYPGWRLFFDRTDNYNGAGIGAALISESGQLYSVAAKLRFHCTNNMAEYEACILGIIFGLVNLPGSRGMSHEKSKVVPYVQLVQSLYKWFRKIEFMHTPRLQNEFADSLSTISSMIKHLDQNYINPLEIDLNEQPAHCSHIEVEPDGKPW</sequence>
<accession>A0ABM1V2I8</accession>
<dbReference type="Proteomes" id="UP000694930">
    <property type="component" value="Chromosome 2"/>
</dbReference>
<keyword evidence="1" id="KW-1185">Reference proteome</keyword>
<evidence type="ECO:0000313" key="2">
    <source>
        <dbReference type="RefSeq" id="XP_027769956.1"/>
    </source>
</evidence>
<dbReference type="SUPFAM" id="SSF53098">
    <property type="entry name" value="Ribonuclease H-like"/>
    <property type="match status" value="1"/>
</dbReference>
<dbReference type="GeneID" id="114075979"/>
<reference evidence="2" key="2">
    <citation type="submission" date="2025-08" db="UniProtKB">
        <authorList>
            <consortium name="RefSeq"/>
        </authorList>
    </citation>
    <scope>IDENTIFICATION</scope>
</reference>